<sequence length="101" mass="11793">MCFKSTLSQDKLSKQIFIFYNYLRILVSCEMRHKGPDLYLPSLVILDKKPAANICMYFNWDKTLRRNSFRISRPLLPESLKCNGKIVAVLPRCGPSRMHLN</sequence>
<evidence type="ECO:0000313" key="1">
    <source>
        <dbReference type="EMBL" id="KAF7459569.1"/>
    </source>
</evidence>
<evidence type="ECO:0000313" key="3">
    <source>
        <dbReference type="Proteomes" id="UP000335636"/>
    </source>
</evidence>
<dbReference type="Proteomes" id="UP000662637">
    <property type="component" value="Unassembled WGS sequence"/>
</dbReference>
<dbReference type="EMBL" id="WJEC01008851">
    <property type="protein sequence ID" value="KAF7459569.1"/>
    <property type="molecule type" value="Genomic_DNA"/>
</dbReference>
<dbReference type="AlphaFoldDB" id="A0A5E4DAE9"/>
<gene>
    <name evidence="1" type="ORF">GHT09_020470</name>
    <name evidence="2" type="ORF">MONAX_5E001913</name>
</gene>
<dbReference type="EMBL" id="CABDUW010004055">
    <property type="protein sequence ID" value="VTJ90042.1"/>
    <property type="molecule type" value="Genomic_DNA"/>
</dbReference>
<protein>
    <submittedName>
        <fullName evidence="2">Uncharacterized protein</fullName>
    </submittedName>
</protein>
<evidence type="ECO:0000313" key="2">
    <source>
        <dbReference type="EMBL" id="VTJ90042.1"/>
    </source>
</evidence>
<name>A0A5E4DAE9_MARMO</name>
<dbReference type="Proteomes" id="UP000335636">
    <property type="component" value="Unassembled WGS sequence"/>
</dbReference>
<proteinExistence type="predicted"/>
<reference evidence="1" key="2">
    <citation type="submission" date="2020-08" db="EMBL/GenBank/DDBJ databases">
        <authorList>
            <person name="Shumante A."/>
            <person name="Zimin A.V."/>
            <person name="Puiu D."/>
            <person name="Salzberg S.L."/>
        </authorList>
    </citation>
    <scope>NUCLEOTIDE SEQUENCE</scope>
    <source>
        <strain evidence="1">WC2-LM</strain>
        <tissue evidence="1">Liver</tissue>
    </source>
</reference>
<accession>A0A5E4DAE9</accession>
<reference evidence="2 3" key="1">
    <citation type="submission" date="2019-04" db="EMBL/GenBank/DDBJ databases">
        <authorList>
            <person name="Alioto T."/>
            <person name="Alioto T."/>
        </authorList>
    </citation>
    <scope>NUCLEOTIDE SEQUENCE [LARGE SCALE GENOMIC DNA]</scope>
</reference>
<keyword evidence="3" id="KW-1185">Reference proteome</keyword>
<organism evidence="2 3">
    <name type="scientific">Marmota monax</name>
    <name type="common">Woodchuck</name>
    <dbReference type="NCBI Taxonomy" id="9995"/>
    <lineage>
        <taxon>Eukaryota</taxon>
        <taxon>Metazoa</taxon>
        <taxon>Chordata</taxon>
        <taxon>Craniata</taxon>
        <taxon>Vertebrata</taxon>
        <taxon>Euteleostomi</taxon>
        <taxon>Mammalia</taxon>
        <taxon>Eutheria</taxon>
        <taxon>Euarchontoglires</taxon>
        <taxon>Glires</taxon>
        <taxon>Rodentia</taxon>
        <taxon>Sciuromorpha</taxon>
        <taxon>Sciuridae</taxon>
        <taxon>Xerinae</taxon>
        <taxon>Marmotini</taxon>
        <taxon>Marmota</taxon>
    </lineage>
</organism>